<dbReference type="OrthoDB" id="5562739at2759"/>
<feature type="compositionally biased region" description="Acidic residues" evidence="1">
    <location>
        <begin position="322"/>
        <end position="341"/>
    </location>
</feature>
<gene>
    <name evidence="3" type="ORF">PDE_08088</name>
</gene>
<dbReference type="PANTHER" id="PTHR43828:SF5">
    <property type="entry name" value="TRANSCRIPTIONAL REPRESSOR XBP1"/>
    <property type="match status" value="1"/>
</dbReference>
<dbReference type="GO" id="GO:0003677">
    <property type="term" value="F:DNA binding"/>
    <property type="evidence" value="ECO:0007669"/>
    <property type="project" value="InterPro"/>
</dbReference>
<evidence type="ECO:0000259" key="2">
    <source>
        <dbReference type="PROSITE" id="PS51299"/>
    </source>
</evidence>
<feature type="region of interest" description="Disordered" evidence="1">
    <location>
        <begin position="1"/>
        <end position="33"/>
    </location>
</feature>
<dbReference type="GO" id="GO:0033309">
    <property type="term" value="C:SBF transcription complex"/>
    <property type="evidence" value="ECO:0007669"/>
    <property type="project" value="TreeGrafter"/>
</dbReference>
<proteinExistence type="predicted"/>
<dbReference type="Gene3D" id="3.10.260.10">
    <property type="entry name" value="Transcription regulator HTH, APSES-type DNA-binding domain"/>
    <property type="match status" value="1"/>
</dbReference>
<dbReference type="Proteomes" id="UP000019376">
    <property type="component" value="Unassembled WGS sequence"/>
</dbReference>
<feature type="region of interest" description="Disordered" evidence="1">
    <location>
        <begin position="402"/>
        <end position="441"/>
    </location>
</feature>
<feature type="region of interest" description="Disordered" evidence="1">
    <location>
        <begin position="268"/>
        <end position="390"/>
    </location>
</feature>
<feature type="domain" description="HTH APSES-type" evidence="2">
    <location>
        <begin position="71"/>
        <end position="189"/>
    </location>
</feature>
<dbReference type="PANTHER" id="PTHR43828">
    <property type="entry name" value="ASPARAGINASE"/>
    <property type="match status" value="1"/>
</dbReference>
<dbReference type="PhylomeDB" id="S7ZWH4"/>
<sequence length="441" mass="49648">MSSIQDLLNPKPKTSKDSAVFRPGPIQGELRYPPCEDRTPFLEEEHRKANLTPFGNIADFPRHIPYSSEKKTFWEKTGRDSFNVFQYTFQRNGEDKPWTVTWDYNIGLVRMTHLFKCLNHQKTTPGKVLNSNHGLRDISHSITGGSLAAQGYWMPFKAAKALAATFCWDIRFLLTPVFGLDFPGICVSPTDHLNYKRMIIDPAIVREAAEEARRYRLLEQRPDREESTASYPLVPRDLKRVRDTYTPDSWEYSSVSSKVARYRYDDSVGSVRGSSTEPYLGSPQSPPPRQGFTPINRAPDSFDARHQSSFQHRASLARYPDDTEPEIGEDLLTSSEDESLVEGDREHRGSRQHPSPGNSEAPRNPSEASQYSSHTHQVGQSDRAMPRSVQFGRLVTAAQALLEMHMTGASPKGSDGEGSAGGSPTEDDSEHSGPRRRRYSI</sequence>
<dbReference type="SUPFAM" id="SSF54616">
    <property type="entry name" value="DNA-binding domain of Mlu1-box binding protein MBP1"/>
    <property type="match status" value="1"/>
</dbReference>
<organism evidence="3 4">
    <name type="scientific">Penicillium oxalicum (strain 114-2 / CGMCC 5302)</name>
    <name type="common">Penicillium decumbens</name>
    <dbReference type="NCBI Taxonomy" id="933388"/>
    <lineage>
        <taxon>Eukaryota</taxon>
        <taxon>Fungi</taxon>
        <taxon>Dikarya</taxon>
        <taxon>Ascomycota</taxon>
        <taxon>Pezizomycotina</taxon>
        <taxon>Eurotiomycetes</taxon>
        <taxon>Eurotiomycetidae</taxon>
        <taxon>Eurotiales</taxon>
        <taxon>Aspergillaceae</taxon>
        <taxon>Penicillium</taxon>
    </lineage>
</organism>
<dbReference type="InterPro" id="IPR051642">
    <property type="entry name" value="SWI6-like"/>
</dbReference>
<dbReference type="GO" id="GO:0030907">
    <property type="term" value="C:MBF transcription complex"/>
    <property type="evidence" value="ECO:0007669"/>
    <property type="project" value="TreeGrafter"/>
</dbReference>
<evidence type="ECO:0000256" key="1">
    <source>
        <dbReference type="SAM" id="MobiDB-lite"/>
    </source>
</evidence>
<dbReference type="PROSITE" id="PS51299">
    <property type="entry name" value="HTH_APSES"/>
    <property type="match status" value="1"/>
</dbReference>
<dbReference type="InterPro" id="IPR036887">
    <property type="entry name" value="HTH_APSES_sf"/>
</dbReference>
<dbReference type="eggNOG" id="ENOG502S1IW">
    <property type="taxonomic scope" value="Eukaryota"/>
</dbReference>
<dbReference type="STRING" id="933388.S7ZWH4"/>
<dbReference type="AlphaFoldDB" id="S7ZWH4"/>
<dbReference type="InterPro" id="IPR003163">
    <property type="entry name" value="Tscrpt_reg_HTH_APSES-type"/>
</dbReference>
<evidence type="ECO:0000313" key="3">
    <source>
        <dbReference type="EMBL" id="EPS33126.1"/>
    </source>
</evidence>
<feature type="compositionally biased region" description="Polar residues" evidence="1">
    <location>
        <begin position="366"/>
        <end position="380"/>
    </location>
</feature>
<protein>
    <recommendedName>
        <fullName evidence="2">HTH APSES-type domain-containing protein</fullName>
    </recommendedName>
</protein>
<dbReference type="HOGENOM" id="CLU_027582_1_1_1"/>
<evidence type="ECO:0000313" key="4">
    <source>
        <dbReference type="Proteomes" id="UP000019376"/>
    </source>
</evidence>
<accession>S7ZWH4</accession>
<keyword evidence="4" id="KW-1185">Reference proteome</keyword>
<name>S7ZWH4_PENO1</name>
<dbReference type="EMBL" id="KB644415">
    <property type="protein sequence ID" value="EPS33126.1"/>
    <property type="molecule type" value="Genomic_DNA"/>
</dbReference>
<dbReference type="GO" id="GO:0000981">
    <property type="term" value="F:DNA-binding transcription factor activity, RNA polymerase II-specific"/>
    <property type="evidence" value="ECO:0007669"/>
    <property type="project" value="UniProtKB-ARBA"/>
</dbReference>
<reference evidence="3 4" key="1">
    <citation type="journal article" date="2013" name="PLoS ONE">
        <title>Genomic and secretomic analyses reveal unique features of the lignocellulolytic enzyme system of Penicillium decumbens.</title>
        <authorList>
            <person name="Liu G."/>
            <person name="Zhang L."/>
            <person name="Wei X."/>
            <person name="Zou G."/>
            <person name="Qin Y."/>
            <person name="Ma L."/>
            <person name="Li J."/>
            <person name="Zheng H."/>
            <person name="Wang S."/>
            <person name="Wang C."/>
            <person name="Xun L."/>
            <person name="Zhao G.-P."/>
            <person name="Zhou Z."/>
            <person name="Qu Y."/>
        </authorList>
    </citation>
    <scope>NUCLEOTIDE SEQUENCE [LARGE SCALE GENOMIC DNA]</scope>
    <source>
        <strain evidence="4">114-2 / CGMCC 5302</strain>
    </source>
</reference>